<feature type="domain" description="Polymerase nucleotidyl transferase" evidence="7">
    <location>
        <begin position="19"/>
        <end position="91"/>
    </location>
</feature>
<dbReference type="Proteomes" id="UP001597314">
    <property type="component" value="Unassembled WGS sequence"/>
</dbReference>
<reference evidence="9" key="1">
    <citation type="journal article" date="2019" name="Int. J. Syst. Evol. Microbiol.">
        <title>The Global Catalogue of Microorganisms (GCM) 10K type strain sequencing project: providing services to taxonomists for standard genome sequencing and annotation.</title>
        <authorList>
            <consortium name="The Broad Institute Genomics Platform"/>
            <consortium name="The Broad Institute Genome Sequencing Center for Infectious Disease"/>
            <person name="Wu L."/>
            <person name="Ma J."/>
        </authorList>
    </citation>
    <scope>NUCLEOTIDE SEQUENCE [LARGE SCALE GENOMIC DNA]</scope>
    <source>
        <strain evidence="9">CGMCC 1.6774</strain>
    </source>
</reference>
<evidence type="ECO:0000256" key="6">
    <source>
        <dbReference type="ARBA" id="ARBA00024207"/>
    </source>
</evidence>
<accession>A0ABW5AGI3</accession>
<dbReference type="InterPro" id="IPR002934">
    <property type="entry name" value="Polymerase_NTP_transf_dom"/>
</dbReference>
<dbReference type="SUPFAM" id="SSF81301">
    <property type="entry name" value="Nucleotidyltransferase"/>
    <property type="match status" value="1"/>
</dbReference>
<evidence type="ECO:0000256" key="1">
    <source>
        <dbReference type="ARBA" id="ARBA00022553"/>
    </source>
</evidence>
<dbReference type="Gene3D" id="1.20.120.580">
    <property type="entry name" value="bsu32300-like"/>
    <property type="match status" value="1"/>
</dbReference>
<dbReference type="InterPro" id="IPR037038">
    <property type="entry name" value="HepT-like_sf"/>
</dbReference>
<evidence type="ECO:0000256" key="3">
    <source>
        <dbReference type="ARBA" id="ARBA00022722"/>
    </source>
</evidence>
<evidence type="ECO:0000313" key="8">
    <source>
        <dbReference type="EMBL" id="MFD2182043.1"/>
    </source>
</evidence>
<dbReference type="Pfam" id="PF01934">
    <property type="entry name" value="HepT-like"/>
    <property type="match status" value="1"/>
</dbReference>
<keyword evidence="9" id="KW-1185">Reference proteome</keyword>
<comment type="caution">
    <text evidence="8">The sequence shown here is derived from an EMBL/GenBank/DDBJ whole genome shotgun (WGS) entry which is preliminary data.</text>
</comment>
<dbReference type="EMBL" id="JBHUIW010000006">
    <property type="protein sequence ID" value="MFD2182043.1"/>
    <property type="molecule type" value="Genomic_DNA"/>
</dbReference>
<dbReference type="InterPro" id="IPR008201">
    <property type="entry name" value="HepT-like"/>
</dbReference>
<dbReference type="CDD" id="cd05403">
    <property type="entry name" value="NT_KNTase_like"/>
    <property type="match status" value="1"/>
</dbReference>
<dbReference type="InterPro" id="IPR043519">
    <property type="entry name" value="NT_sf"/>
</dbReference>
<dbReference type="InterPro" id="IPR051813">
    <property type="entry name" value="HepT_RNase_toxin"/>
</dbReference>
<evidence type="ECO:0000256" key="2">
    <source>
        <dbReference type="ARBA" id="ARBA00022649"/>
    </source>
</evidence>
<keyword evidence="5" id="KW-0378">Hydrolase</keyword>
<comment type="similarity">
    <text evidence="6">Belongs to the HepT RNase toxin family.</text>
</comment>
<evidence type="ECO:0000256" key="5">
    <source>
        <dbReference type="ARBA" id="ARBA00022801"/>
    </source>
</evidence>
<evidence type="ECO:0000313" key="9">
    <source>
        <dbReference type="Proteomes" id="UP001597314"/>
    </source>
</evidence>
<sequence>MTRDEIIATLRTRAEDIRAEGVTALAIFGSRARGDARPDSDLDVLIEVDPDAAFSLLNLSGVALVVEEATGIPTQVTMRRSLEPQMAERIADDVIEVFRMPPTVADRVRHILRAIADIEILLADKTPTDYAAERYLQFATERALEIVCEATRHLPEIVKAGAADNPWARIVDFGNRLRHAYHRIDPAIVWAVVENDLPPLKAYVEQVLQNEPGR</sequence>
<evidence type="ECO:0000256" key="4">
    <source>
        <dbReference type="ARBA" id="ARBA00022741"/>
    </source>
</evidence>
<keyword evidence="2" id="KW-1277">Toxin-antitoxin system</keyword>
<organism evidence="8 9">
    <name type="scientific">Rhodoplanes azumiensis</name>
    <dbReference type="NCBI Taxonomy" id="1897628"/>
    <lineage>
        <taxon>Bacteria</taxon>
        <taxon>Pseudomonadati</taxon>
        <taxon>Pseudomonadota</taxon>
        <taxon>Alphaproteobacteria</taxon>
        <taxon>Hyphomicrobiales</taxon>
        <taxon>Nitrobacteraceae</taxon>
        <taxon>Rhodoplanes</taxon>
    </lineage>
</organism>
<name>A0ABW5AGI3_9BRAD</name>
<dbReference type="PANTHER" id="PTHR34139">
    <property type="entry name" value="UPF0331 PROTEIN MJ0127"/>
    <property type="match status" value="1"/>
</dbReference>
<proteinExistence type="inferred from homology"/>
<protein>
    <submittedName>
        <fullName evidence="8">HepT-like ribonuclease domain-containing protein</fullName>
    </submittedName>
</protein>
<gene>
    <name evidence="8" type="ORF">ACFSOX_07755</name>
</gene>
<keyword evidence="4" id="KW-0547">Nucleotide-binding</keyword>
<dbReference type="Pfam" id="PF01909">
    <property type="entry name" value="NTP_transf_2"/>
    <property type="match status" value="1"/>
</dbReference>
<dbReference type="RefSeq" id="WP_378477225.1">
    <property type="nucleotide sequence ID" value="NZ_JBHUIW010000006.1"/>
</dbReference>
<evidence type="ECO:0000259" key="7">
    <source>
        <dbReference type="Pfam" id="PF01909"/>
    </source>
</evidence>
<dbReference type="PANTHER" id="PTHR34139:SF1">
    <property type="entry name" value="RNASE MJ1380-RELATED"/>
    <property type="match status" value="1"/>
</dbReference>
<dbReference type="Gene3D" id="3.30.460.10">
    <property type="entry name" value="Beta Polymerase, domain 2"/>
    <property type="match status" value="1"/>
</dbReference>
<keyword evidence="3" id="KW-0540">Nuclease</keyword>
<keyword evidence="1" id="KW-0597">Phosphoprotein</keyword>